<dbReference type="RefSeq" id="WP_102163808.1">
    <property type="nucleotide sequence ID" value="NZ_PNHD01000002.1"/>
</dbReference>
<reference evidence="2 3" key="1">
    <citation type="submission" date="2017-09" db="EMBL/GenBank/DDBJ databases">
        <title>Bacterial strain isolated from the female urinary microbiota.</title>
        <authorList>
            <person name="Thomas-White K."/>
            <person name="Kumar N."/>
            <person name="Forster S."/>
            <person name="Putonti C."/>
            <person name="Lawley T."/>
            <person name="Wolfe A.J."/>
        </authorList>
    </citation>
    <scope>NUCLEOTIDE SEQUENCE [LARGE SCALE GENOMIC DNA]</scope>
    <source>
        <strain evidence="2 3">UMB0115</strain>
    </source>
</reference>
<dbReference type="GO" id="GO:0004519">
    <property type="term" value="F:endonuclease activity"/>
    <property type="evidence" value="ECO:0007669"/>
    <property type="project" value="InterPro"/>
</dbReference>
<dbReference type="AlphaFoldDB" id="A0A2N6SUF0"/>
<dbReference type="Proteomes" id="UP000235723">
    <property type="component" value="Unassembled WGS sequence"/>
</dbReference>
<protein>
    <recommendedName>
        <fullName evidence="1">HNH nuclease domain-containing protein</fullName>
    </recommendedName>
</protein>
<accession>A0A2N6SUF0</accession>
<dbReference type="GO" id="GO:0008270">
    <property type="term" value="F:zinc ion binding"/>
    <property type="evidence" value="ECO:0007669"/>
    <property type="project" value="InterPro"/>
</dbReference>
<dbReference type="EMBL" id="PNHD01000002">
    <property type="protein sequence ID" value="PMC60707.1"/>
    <property type="molecule type" value="Genomic_DNA"/>
</dbReference>
<comment type="caution">
    <text evidence="2">The sequence shown here is derived from an EMBL/GenBank/DDBJ whole genome shotgun (WGS) entry which is preliminary data.</text>
</comment>
<dbReference type="GO" id="GO:0003676">
    <property type="term" value="F:nucleic acid binding"/>
    <property type="evidence" value="ECO:0007669"/>
    <property type="project" value="InterPro"/>
</dbReference>
<name>A0A2N6SUF0_FINMA</name>
<feature type="domain" description="HNH nuclease" evidence="1">
    <location>
        <begin position="96"/>
        <end position="147"/>
    </location>
</feature>
<proteinExistence type="predicted"/>
<dbReference type="Gene3D" id="1.10.30.50">
    <property type="match status" value="1"/>
</dbReference>
<dbReference type="InterPro" id="IPR003615">
    <property type="entry name" value="HNH_nuc"/>
</dbReference>
<dbReference type="Pfam" id="PF01844">
    <property type="entry name" value="HNH"/>
    <property type="match status" value="1"/>
</dbReference>
<organism evidence="2 3">
    <name type="scientific">Finegoldia magna</name>
    <name type="common">Peptostreptococcus magnus</name>
    <dbReference type="NCBI Taxonomy" id="1260"/>
    <lineage>
        <taxon>Bacteria</taxon>
        <taxon>Bacillati</taxon>
        <taxon>Bacillota</taxon>
        <taxon>Tissierellia</taxon>
        <taxon>Tissierellales</taxon>
        <taxon>Peptoniphilaceae</taxon>
        <taxon>Finegoldia</taxon>
    </lineage>
</organism>
<gene>
    <name evidence="2" type="ORF">CJ208_02230</name>
</gene>
<dbReference type="CDD" id="cd00085">
    <property type="entry name" value="HNHc"/>
    <property type="match status" value="1"/>
</dbReference>
<dbReference type="SMART" id="SM00507">
    <property type="entry name" value="HNHc"/>
    <property type="match status" value="1"/>
</dbReference>
<dbReference type="InterPro" id="IPR002711">
    <property type="entry name" value="HNH"/>
</dbReference>
<evidence type="ECO:0000313" key="3">
    <source>
        <dbReference type="Proteomes" id="UP000235723"/>
    </source>
</evidence>
<sequence length="164" mass="18967">MKKLTIKQKKFADEYIIRQRIWACMELAKRYMMGYDSIPESLASECKTIIASKDTNYMQKLAAKSILQIKYGKIETNNIIEEYAIVTDRNDSLVARWVKKVKKRDKVCQICGSDKNLVVHHISHWADDPINRINVNNGILLCAKCHSLQHPDLPLGLFMEVKDE</sequence>
<evidence type="ECO:0000313" key="2">
    <source>
        <dbReference type="EMBL" id="PMC60707.1"/>
    </source>
</evidence>
<evidence type="ECO:0000259" key="1">
    <source>
        <dbReference type="SMART" id="SM00507"/>
    </source>
</evidence>